<dbReference type="SUPFAM" id="SSF52374">
    <property type="entry name" value="Nucleotidylyl transferase"/>
    <property type="match status" value="1"/>
</dbReference>
<keyword evidence="1 7" id="KW-0436">Ligase</keyword>
<dbReference type="GO" id="GO:0005829">
    <property type="term" value="C:cytosol"/>
    <property type="evidence" value="ECO:0007669"/>
    <property type="project" value="TreeGrafter"/>
</dbReference>
<feature type="binding site" evidence="7">
    <location>
        <begin position="4"/>
        <end position="8"/>
    </location>
    <ligand>
        <name>L-glutamate</name>
        <dbReference type="ChEBI" id="CHEBI:29985"/>
    </ligand>
</feature>
<evidence type="ECO:0000256" key="6">
    <source>
        <dbReference type="ARBA" id="ARBA00023146"/>
    </source>
</evidence>
<evidence type="ECO:0000256" key="5">
    <source>
        <dbReference type="ARBA" id="ARBA00022840"/>
    </source>
</evidence>
<dbReference type="InterPro" id="IPR014729">
    <property type="entry name" value="Rossmann-like_a/b/a_fold"/>
</dbReference>
<dbReference type="InterPro" id="IPR020058">
    <property type="entry name" value="Glu/Gln-tRNA-synth_Ib_cat-dom"/>
</dbReference>
<feature type="binding site" evidence="7">
    <location>
        <position position="240"/>
    </location>
    <ligand>
        <name>ATP</name>
        <dbReference type="ChEBI" id="CHEBI:30616"/>
    </ligand>
</feature>
<comment type="caution">
    <text evidence="7">Lacks conserved residue(s) required for the propagation of feature annotation.</text>
</comment>
<organism evidence="10 11">
    <name type="scientific">Bacterioplanes sanyensis</name>
    <dbReference type="NCBI Taxonomy" id="1249553"/>
    <lineage>
        <taxon>Bacteria</taxon>
        <taxon>Pseudomonadati</taxon>
        <taxon>Pseudomonadota</taxon>
        <taxon>Gammaproteobacteria</taxon>
        <taxon>Oceanospirillales</taxon>
        <taxon>Oceanospirillaceae</taxon>
        <taxon>Bacterioplanes</taxon>
    </lineage>
</organism>
<feature type="domain" description="Glutamyl/glutaminyl-tRNA synthetase class Ib catalytic" evidence="9">
    <location>
        <begin position="3"/>
        <end position="244"/>
    </location>
</feature>
<feature type="short sequence motif" description="'HIGH' region" evidence="7">
    <location>
        <begin position="7"/>
        <end position="17"/>
    </location>
</feature>
<dbReference type="NCBIfam" id="NF004314">
    <property type="entry name" value="PRK05710.1-3"/>
    <property type="match status" value="1"/>
</dbReference>
<feature type="binding site" evidence="7">
    <location>
        <position position="40"/>
    </location>
    <ligand>
        <name>L-glutamate</name>
        <dbReference type="ChEBI" id="CHEBI:29985"/>
    </ligand>
</feature>
<evidence type="ECO:0000256" key="7">
    <source>
        <dbReference type="HAMAP-Rule" id="MF_01428"/>
    </source>
</evidence>
<dbReference type="PANTHER" id="PTHR43311">
    <property type="entry name" value="GLUTAMATE--TRNA LIGASE"/>
    <property type="match status" value="1"/>
</dbReference>
<accession>A0A222FNV7</accession>
<dbReference type="Proteomes" id="UP000202440">
    <property type="component" value="Chromosome"/>
</dbReference>
<sequence>MKGRFAPSPTGPLHFGSLIAAVASYLDMRCRGGHWLLRIEDLDPPREEAGASDAILRVLESYSLHWDGEVRWQSQRGEVYQHALQQLIDQQQAFACRCSRKQLAGAVHLGNCHSVSEPSANTNNRTNTGIHNPSDDLDAAWRFLCPHGELTFHDALQGDYHSQLSDIGDFVIRRRDKLWSYQLAVVVDDADQGITHITRGIDLIDSTPRQLLLQQALQLPTPSYCHLPVALEPNGQKLSKQNLARPLQPDPTGNTLWQVLQWLQQQPPKELQGAGNEAVLQWACQHWQPMRLQGLQSQPAPAEYRR</sequence>
<name>A0A222FNV7_9GAMM</name>
<keyword evidence="4" id="KW-0862">Zinc</keyword>
<evidence type="ECO:0000256" key="2">
    <source>
        <dbReference type="ARBA" id="ARBA00022723"/>
    </source>
</evidence>
<evidence type="ECO:0000259" key="9">
    <source>
        <dbReference type="Pfam" id="PF00749"/>
    </source>
</evidence>
<dbReference type="InterPro" id="IPR049940">
    <property type="entry name" value="GluQ/Sye"/>
</dbReference>
<gene>
    <name evidence="7" type="primary">gluQ</name>
    <name evidence="10" type="ORF">CHH28_19380</name>
</gene>
<comment type="similarity">
    <text evidence="7">Belongs to the class-I aminoacyl-tRNA synthetase family. GluQ subfamily.</text>
</comment>
<keyword evidence="3 7" id="KW-0547">Nucleotide-binding</keyword>
<keyword evidence="5 7" id="KW-0067">ATP-binding</keyword>
<dbReference type="Gene3D" id="3.40.50.620">
    <property type="entry name" value="HUPs"/>
    <property type="match status" value="1"/>
</dbReference>
<reference evidence="10 11" key="1">
    <citation type="submission" date="2017-07" db="EMBL/GenBank/DDBJ databases">
        <title>Annotated genome sequence of Bacterioplanes sanyensis isolated from Red Sea.</title>
        <authorList>
            <person name="Rehman Z.U."/>
        </authorList>
    </citation>
    <scope>NUCLEOTIDE SEQUENCE [LARGE SCALE GENOMIC DNA]</scope>
    <source>
        <strain evidence="10 11">NV9</strain>
    </source>
</reference>
<evidence type="ECO:0000313" key="10">
    <source>
        <dbReference type="EMBL" id="ASP40698.1"/>
    </source>
</evidence>
<dbReference type="GO" id="GO:0008270">
    <property type="term" value="F:zinc ion binding"/>
    <property type="evidence" value="ECO:0007669"/>
    <property type="project" value="InterPro"/>
</dbReference>
<proteinExistence type="inferred from homology"/>
<evidence type="ECO:0000256" key="4">
    <source>
        <dbReference type="ARBA" id="ARBA00022833"/>
    </source>
</evidence>
<dbReference type="KEGG" id="bsan:CHH28_19380"/>
<dbReference type="OrthoDB" id="9807503at2"/>
<evidence type="ECO:0000256" key="1">
    <source>
        <dbReference type="ARBA" id="ARBA00022598"/>
    </source>
</evidence>
<dbReference type="Pfam" id="PF00749">
    <property type="entry name" value="tRNA-synt_1c"/>
    <property type="match status" value="1"/>
</dbReference>
<evidence type="ECO:0000313" key="11">
    <source>
        <dbReference type="Proteomes" id="UP000202440"/>
    </source>
</evidence>
<dbReference type="GO" id="GO:0006424">
    <property type="term" value="P:glutamyl-tRNA aminoacylation"/>
    <property type="evidence" value="ECO:0007669"/>
    <property type="project" value="InterPro"/>
</dbReference>
<dbReference type="EC" id="6.1.1.-" evidence="7"/>
<keyword evidence="8" id="KW-0648">Protein biosynthesis</keyword>
<evidence type="ECO:0000256" key="8">
    <source>
        <dbReference type="RuleBase" id="RU363037"/>
    </source>
</evidence>
<feature type="binding site" evidence="7">
    <location>
        <position position="181"/>
    </location>
    <ligand>
        <name>L-glutamate</name>
        <dbReference type="ChEBI" id="CHEBI:29985"/>
    </ligand>
</feature>
<dbReference type="NCBIfam" id="TIGR03838">
    <property type="entry name" value="queuosine_YadB"/>
    <property type="match status" value="1"/>
</dbReference>
<dbReference type="InterPro" id="IPR000924">
    <property type="entry name" value="Glu/Gln-tRNA-synth"/>
</dbReference>
<dbReference type="InterPro" id="IPR022380">
    <property type="entry name" value="Glu-Q_tRNA(Asp)_Synthase"/>
</dbReference>
<feature type="binding site" evidence="7">
    <location>
        <position position="199"/>
    </location>
    <ligand>
        <name>L-glutamate</name>
        <dbReference type="ChEBI" id="CHEBI:29985"/>
    </ligand>
</feature>
<keyword evidence="2" id="KW-0479">Metal-binding</keyword>
<dbReference type="HAMAP" id="MF_01428">
    <property type="entry name" value="Glu_Q_tRNA_synth"/>
    <property type="match status" value="1"/>
</dbReference>
<dbReference type="EMBL" id="CP022530">
    <property type="protein sequence ID" value="ASP40698.1"/>
    <property type="molecule type" value="Genomic_DNA"/>
</dbReference>
<feature type="short sequence motif" description="'KMSKS' region" evidence="7">
    <location>
        <begin position="237"/>
        <end position="241"/>
    </location>
</feature>
<keyword evidence="11" id="KW-1185">Reference proteome</keyword>
<dbReference type="AlphaFoldDB" id="A0A222FNV7"/>
<protein>
    <recommendedName>
        <fullName evidence="7">Glutamyl-Q tRNA(Asp) synthetase</fullName>
        <shortName evidence="7">Glu-Q-RSs</shortName>
        <ecNumber evidence="7">6.1.1.-</ecNumber>
    </recommendedName>
</protein>
<dbReference type="PRINTS" id="PR00987">
    <property type="entry name" value="TRNASYNTHGLU"/>
</dbReference>
<dbReference type="GO" id="GO:0006400">
    <property type="term" value="P:tRNA modification"/>
    <property type="evidence" value="ECO:0007669"/>
    <property type="project" value="InterPro"/>
</dbReference>
<comment type="function">
    <text evidence="7">Catalyzes the tRNA-independent activation of glutamate in presence of ATP and the subsequent transfer of glutamate onto a tRNA(Asp). Glutamate is transferred on the 2-amino-5-(4,5-dihydroxy-2-cyclopenten-1-yl) moiety of the queuosine in the wobble position of the QUC anticodon.</text>
</comment>
<dbReference type="GO" id="GO:0005524">
    <property type="term" value="F:ATP binding"/>
    <property type="evidence" value="ECO:0007669"/>
    <property type="project" value="UniProtKB-KW"/>
</dbReference>
<keyword evidence="6 7" id="KW-0030">Aminoacyl-tRNA synthetase</keyword>
<dbReference type="RefSeq" id="WP_094061859.1">
    <property type="nucleotide sequence ID" value="NZ_CP022530.1"/>
</dbReference>
<dbReference type="GO" id="GO:0004818">
    <property type="term" value="F:glutamate-tRNA ligase activity"/>
    <property type="evidence" value="ECO:0007669"/>
    <property type="project" value="TreeGrafter"/>
</dbReference>
<dbReference type="PANTHER" id="PTHR43311:SF1">
    <property type="entry name" value="GLUTAMYL-Q TRNA(ASP) SYNTHETASE"/>
    <property type="match status" value="1"/>
</dbReference>
<evidence type="ECO:0000256" key="3">
    <source>
        <dbReference type="ARBA" id="ARBA00022741"/>
    </source>
</evidence>